<proteinExistence type="predicted"/>
<dbReference type="Gramene" id="EFJ37147">
    <property type="protein sequence ID" value="EFJ37147"/>
    <property type="gene ID" value="SELMODRAFT_403289"/>
</dbReference>
<dbReference type="InParanoid" id="D8QTP2"/>
<dbReference type="EMBL" id="GL377566">
    <property type="protein sequence ID" value="EFJ37147.1"/>
    <property type="molecule type" value="Genomic_DNA"/>
</dbReference>
<gene>
    <name evidence="1" type="ORF">SELMODRAFT_403289</name>
</gene>
<organism evidence="2">
    <name type="scientific">Selaginella moellendorffii</name>
    <name type="common">Spikemoss</name>
    <dbReference type="NCBI Taxonomy" id="88036"/>
    <lineage>
        <taxon>Eukaryota</taxon>
        <taxon>Viridiplantae</taxon>
        <taxon>Streptophyta</taxon>
        <taxon>Embryophyta</taxon>
        <taxon>Tracheophyta</taxon>
        <taxon>Lycopodiopsida</taxon>
        <taxon>Selaginellales</taxon>
        <taxon>Selaginellaceae</taxon>
        <taxon>Selaginella</taxon>
    </lineage>
</organism>
<accession>D8QTP2</accession>
<protein>
    <submittedName>
        <fullName evidence="1">Uncharacterized protein</fullName>
    </submittedName>
</protein>
<sequence length="268" mass="30214">MEIPALQWKDAEEATMDFAMFVDDASGFFKLGVHCAAATGHTGYVYDSATQAWSALGMLHFSQAYIKVRTKREELCNMNLIPTFPEMDDFYYDITTLRMYDIRRCEWSVGSVVCSLKFTTGCERQFKAGKGEFDSRVCCVLPQPGLSTSRLWEYNGQQYFASAWVYAGVTCDRDDGVDGFGVWTVENNGSLVAVSAVCVTCAIKDPKRQYYMLQVMTAADGNLVCFSDDAPVVVYNLNTDKWCEIEPPQLTDRFNETVVYRPSLRRVA</sequence>
<dbReference type="InterPro" id="IPR011043">
    <property type="entry name" value="Gal_Oxase/kelch_b-propeller"/>
</dbReference>
<dbReference type="GO" id="GO:0031146">
    <property type="term" value="P:SCF-dependent proteasomal ubiquitin-dependent protein catabolic process"/>
    <property type="evidence" value="ECO:0000318"/>
    <property type="project" value="GO_Central"/>
</dbReference>
<dbReference type="Proteomes" id="UP000001514">
    <property type="component" value="Unassembled WGS sequence"/>
</dbReference>
<evidence type="ECO:0000313" key="1">
    <source>
        <dbReference type="EMBL" id="EFJ37147.1"/>
    </source>
</evidence>
<dbReference type="KEGG" id="smo:SELMODRAFT_403289"/>
<keyword evidence="2" id="KW-1185">Reference proteome</keyword>
<reference evidence="1 2" key="1">
    <citation type="journal article" date="2011" name="Science">
        <title>The Selaginella genome identifies genetic changes associated with the evolution of vascular plants.</title>
        <authorList>
            <person name="Banks J.A."/>
            <person name="Nishiyama T."/>
            <person name="Hasebe M."/>
            <person name="Bowman J.L."/>
            <person name="Gribskov M."/>
            <person name="dePamphilis C."/>
            <person name="Albert V.A."/>
            <person name="Aono N."/>
            <person name="Aoyama T."/>
            <person name="Ambrose B.A."/>
            <person name="Ashton N.W."/>
            <person name="Axtell M.J."/>
            <person name="Barker E."/>
            <person name="Barker M.S."/>
            <person name="Bennetzen J.L."/>
            <person name="Bonawitz N.D."/>
            <person name="Chapple C."/>
            <person name="Cheng C."/>
            <person name="Correa L.G."/>
            <person name="Dacre M."/>
            <person name="DeBarry J."/>
            <person name="Dreyer I."/>
            <person name="Elias M."/>
            <person name="Engstrom E.M."/>
            <person name="Estelle M."/>
            <person name="Feng L."/>
            <person name="Finet C."/>
            <person name="Floyd S.K."/>
            <person name="Frommer W.B."/>
            <person name="Fujita T."/>
            <person name="Gramzow L."/>
            <person name="Gutensohn M."/>
            <person name="Harholt J."/>
            <person name="Hattori M."/>
            <person name="Heyl A."/>
            <person name="Hirai T."/>
            <person name="Hiwatashi Y."/>
            <person name="Ishikawa M."/>
            <person name="Iwata M."/>
            <person name="Karol K.G."/>
            <person name="Koehler B."/>
            <person name="Kolukisaoglu U."/>
            <person name="Kubo M."/>
            <person name="Kurata T."/>
            <person name="Lalonde S."/>
            <person name="Li K."/>
            <person name="Li Y."/>
            <person name="Litt A."/>
            <person name="Lyons E."/>
            <person name="Manning G."/>
            <person name="Maruyama T."/>
            <person name="Michael T.P."/>
            <person name="Mikami K."/>
            <person name="Miyazaki S."/>
            <person name="Morinaga S."/>
            <person name="Murata T."/>
            <person name="Mueller-Roeber B."/>
            <person name="Nelson D.R."/>
            <person name="Obara M."/>
            <person name="Oguri Y."/>
            <person name="Olmstead R.G."/>
            <person name="Onodera N."/>
            <person name="Petersen B.L."/>
            <person name="Pils B."/>
            <person name="Prigge M."/>
            <person name="Rensing S.A."/>
            <person name="Riano-Pachon D.M."/>
            <person name="Roberts A.W."/>
            <person name="Sato Y."/>
            <person name="Scheller H.V."/>
            <person name="Schulz B."/>
            <person name="Schulz C."/>
            <person name="Shakirov E.V."/>
            <person name="Shibagaki N."/>
            <person name="Shinohara N."/>
            <person name="Shippen D.E."/>
            <person name="Soerensen I."/>
            <person name="Sotooka R."/>
            <person name="Sugimoto N."/>
            <person name="Sugita M."/>
            <person name="Sumikawa N."/>
            <person name="Tanurdzic M."/>
            <person name="Theissen G."/>
            <person name="Ulvskov P."/>
            <person name="Wakazuki S."/>
            <person name="Weng J.K."/>
            <person name="Willats W.W."/>
            <person name="Wipf D."/>
            <person name="Wolf P.G."/>
            <person name="Yang L."/>
            <person name="Zimmer A.D."/>
            <person name="Zhu Q."/>
            <person name="Mitros T."/>
            <person name="Hellsten U."/>
            <person name="Loque D."/>
            <person name="Otillar R."/>
            <person name="Salamov A."/>
            <person name="Schmutz J."/>
            <person name="Shapiro H."/>
            <person name="Lindquist E."/>
            <person name="Lucas S."/>
            <person name="Rokhsar D."/>
            <person name="Grigoriev I.V."/>
        </authorList>
    </citation>
    <scope>NUCLEOTIDE SEQUENCE [LARGE SCALE GENOMIC DNA]</scope>
</reference>
<dbReference type="SUPFAM" id="SSF50965">
    <property type="entry name" value="Galactose oxidase, central domain"/>
    <property type="match status" value="1"/>
</dbReference>
<evidence type="ECO:0000313" key="2">
    <source>
        <dbReference type="Proteomes" id="UP000001514"/>
    </source>
</evidence>
<dbReference type="HOGENOM" id="CLU_074943_0_0_1"/>
<name>D8QTP2_SELML</name>
<dbReference type="AlphaFoldDB" id="D8QTP2"/>
<dbReference type="GO" id="GO:0004842">
    <property type="term" value="F:ubiquitin-protein transferase activity"/>
    <property type="evidence" value="ECO:0000318"/>
    <property type="project" value="GO_Central"/>
</dbReference>